<keyword evidence="2" id="KW-0812">Transmembrane</keyword>
<feature type="region of interest" description="Disordered" evidence="1">
    <location>
        <begin position="201"/>
        <end position="224"/>
    </location>
</feature>
<sequence>MTVEAAMILPVFLLFVVFLIYIVKMAFITMALQVTVSNTVKQLATHMYPVAMVIDQQGEAEGAGKKSGTNPGDEVLLESGGQQPAPPKLTFDELADTYNQLFPPPIGDWIKSTDLYGQFVDAAHQAAGDTLVKPLMKPYMQDTILNIDRIHVTRVTLPQWKKKENMMIALEVSYTMPMRVPFLSQALVLQAKAAERVWVGDTSQATPGDGEGGDESGRPQIVSIEPNPLKPGSRAKIKVKVAPNQTSHVTVFYKSGESTAKFLGDKTADVDGYIEWEWHVSGNTTKGSTVKIVVETAEGNKTETQIQVKES</sequence>
<reference evidence="3 4" key="1">
    <citation type="submission" date="2017-01" db="EMBL/GenBank/DDBJ databases">
        <title>Genome analysis of Paenibacillus selenitrireducens ES3-24.</title>
        <authorList>
            <person name="Xu D."/>
            <person name="Yao R."/>
            <person name="Zheng S."/>
        </authorList>
    </citation>
    <scope>NUCLEOTIDE SEQUENCE [LARGE SCALE GENOMIC DNA]</scope>
    <source>
        <strain evidence="3 4">ES3-24</strain>
    </source>
</reference>
<feature type="region of interest" description="Disordered" evidence="1">
    <location>
        <begin position="59"/>
        <end position="82"/>
    </location>
</feature>
<feature type="transmembrane region" description="Helical" evidence="2">
    <location>
        <begin position="6"/>
        <end position="23"/>
    </location>
</feature>
<comment type="caution">
    <text evidence="3">The sequence shown here is derived from an EMBL/GenBank/DDBJ whole genome shotgun (WGS) entry which is preliminary data.</text>
</comment>
<keyword evidence="2" id="KW-0472">Membrane</keyword>
<protein>
    <recommendedName>
        <fullName evidence="5">Pilus assembly protein</fullName>
    </recommendedName>
</protein>
<dbReference type="STRING" id="1324314.BVG16_17440"/>
<evidence type="ECO:0000256" key="2">
    <source>
        <dbReference type="SAM" id="Phobius"/>
    </source>
</evidence>
<name>A0A1T2XBC3_9BACL</name>
<gene>
    <name evidence="3" type="ORF">BVG16_17440</name>
</gene>
<evidence type="ECO:0000313" key="3">
    <source>
        <dbReference type="EMBL" id="OPA77006.1"/>
    </source>
</evidence>
<proteinExistence type="predicted"/>
<dbReference type="Proteomes" id="UP000190188">
    <property type="component" value="Unassembled WGS sequence"/>
</dbReference>
<organism evidence="3 4">
    <name type="scientific">Paenibacillus selenitireducens</name>
    <dbReference type="NCBI Taxonomy" id="1324314"/>
    <lineage>
        <taxon>Bacteria</taxon>
        <taxon>Bacillati</taxon>
        <taxon>Bacillota</taxon>
        <taxon>Bacilli</taxon>
        <taxon>Bacillales</taxon>
        <taxon>Paenibacillaceae</taxon>
        <taxon>Paenibacillus</taxon>
    </lineage>
</organism>
<keyword evidence="2" id="KW-1133">Transmembrane helix</keyword>
<evidence type="ECO:0000313" key="4">
    <source>
        <dbReference type="Proteomes" id="UP000190188"/>
    </source>
</evidence>
<accession>A0A1T2XBC3</accession>
<evidence type="ECO:0000256" key="1">
    <source>
        <dbReference type="SAM" id="MobiDB-lite"/>
    </source>
</evidence>
<evidence type="ECO:0008006" key="5">
    <source>
        <dbReference type="Google" id="ProtNLM"/>
    </source>
</evidence>
<dbReference type="AlphaFoldDB" id="A0A1T2XBC3"/>
<keyword evidence="4" id="KW-1185">Reference proteome</keyword>
<dbReference type="EMBL" id="MSZX01000006">
    <property type="protein sequence ID" value="OPA77006.1"/>
    <property type="molecule type" value="Genomic_DNA"/>
</dbReference>